<dbReference type="GO" id="GO:0046452">
    <property type="term" value="P:dihydrofolate metabolic process"/>
    <property type="evidence" value="ECO:0007669"/>
    <property type="project" value="TreeGrafter"/>
</dbReference>
<comment type="similarity">
    <text evidence="2 8">Belongs to the dihydrofolate reductase family.</text>
</comment>
<dbReference type="GO" id="GO:0050661">
    <property type="term" value="F:NADP binding"/>
    <property type="evidence" value="ECO:0007669"/>
    <property type="project" value="InterPro"/>
</dbReference>
<dbReference type="RefSeq" id="XP_038058204.1">
    <property type="nucleotide sequence ID" value="XM_038202276.1"/>
</dbReference>
<dbReference type="OrthoDB" id="4664297at2759"/>
<dbReference type="PROSITE" id="PS00075">
    <property type="entry name" value="DHFR_1"/>
    <property type="match status" value="1"/>
</dbReference>
<keyword evidence="4" id="KW-0554">One-carbon metabolism</keyword>
<keyword evidence="6" id="KW-0560">Oxidoreductase</keyword>
<dbReference type="GO" id="GO:0046655">
    <property type="term" value="P:folic acid metabolic process"/>
    <property type="evidence" value="ECO:0007669"/>
    <property type="project" value="TreeGrafter"/>
</dbReference>
<evidence type="ECO:0000256" key="4">
    <source>
        <dbReference type="ARBA" id="ARBA00022563"/>
    </source>
</evidence>
<dbReference type="InterPro" id="IPR017925">
    <property type="entry name" value="DHFR_CS"/>
</dbReference>
<dbReference type="InterPro" id="IPR012259">
    <property type="entry name" value="DHFR"/>
</dbReference>
<dbReference type="EnsemblMetazoa" id="XM_038202276.1">
    <property type="protein sequence ID" value="XP_038058204.1"/>
    <property type="gene ID" value="LOC119729630"/>
</dbReference>
<dbReference type="GeneID" id="119729630"/>
<keyword evidence="11" id="KW-1185">Reference proteome</keyword>
<dbReference type="PANTHER" id="PTHR48069">
    <property type="entry name" value="DIHYDROFOLATE REDUCTASE"/>
    <property type="match status" value="1"/>
</dbReference>
<dbReference type="GO" id="GO:0004146">
    <property type="term" value="F:dihydrofolate reductase activity"/>
    <property type="evidence" value="ECO:0007669"/>
    <property type="project" value="UniProtKB-EC"/>
</dbReference>
<comment type="catalytic activity">
    <reaction evidence="7">
        <text>(6S)-5,6,7,8-tetrahydrofolate + NADP(+) = 7,8-dihydrofolate + NADPH + H(+)</text>
        <dbReference type="Rhea" id="RHEA:15009"/>
        <dbReference type="ChEBI" id="CHEBI:15378"/>
        <dbReference type="ChEBI" id="CHEBI:57451"/>
        <dbReference type="ChEBI" id="CHEBI:57453"/>
        <dbReference type="ChEBI" id="CHEBI:57783"/>
        <dbReference type="ChEBI" id="CHEBI:58349"/>
        <dbReference type="EC" id="1.5.1.3"/>
    </reaction>
</comment>
<dbReference type="Gene3D" id="3.40.430.10">
    <property type="entry name" value="Dihydrofolate Reductase, subunit A"/>
    <property type="match status" value="1"/>
</dbReference>
<comment type="pathway">
    <text evidence="1">Cofactor biosynthesis; tetrahydrofolate biosynthesis; 5,6,7,8-tetrahydrofolate from 7,8-dihydrofolate: step 1/1.</text>
</comment>
<evidence type="ECO:0000256" key="7">
    <source>
        <dbReference type="ARBA" id="ARBA00048873"/>
    </source>
</evidence>
<organism evidence="10 11">
    <name type="scientific">Patiria miniata</name>
    <name type="common">Bat star</name>
    <name type="synonym">Asterina miniata</name>
    <dbReference type="NCBI Taxonomy" id="46514"/>
    <lineage>
        <taxon>Eukaryota</taxon>
        <taxon>Metazoa</taxon>
        <taxon>Echinodermata</taxon>
        <taxon>Eleutherozoa</taxon>
        <taxon>Asterozoa</taxon>
        <taxon>Asteroidea</taxon>
        <taxon>Valvatacea</taxon>
        <taxon>Valvatida</taxon>
        <taxon>Asterinidae</taxon>
        <taxon>Patiria</taxon>
    </lineage>
</organism>
<dbReference type="Pfam" id="PF00186">
    <property type="entry name" value="DHFR_1"/>
    <property type="match status" value="1"/>
</dbReference>
<dbReference type="OMA" id="QYEFQMW"/>
<sequence>MAGQKQYNLIVAACKCKDSLGIGINGTIPWKLRTDMKFFSTQTSTTAEKDKKNAVIMGRKTWLSIPDKFRPLPNRVNIVLSKTLSECPAGADHLCRSLDHAVKLLSDPPVADGIDVVWIIGGSSVYKEAMESSLCHRIYLTRIHSQFECDTFMPEIDTSKFKVVSDPAVSGERQKENDIEFNFEIHQNIQHTSTS</sequence>
<dbReference type="Proteomes" id="UP000887568">
    <property type="component" value="Unplaced"/>
</dbReference>
<dbReference type="InterPro" id="IPR024072">
    <property type="entry name" value="DHFR-like_dom_sf"/>
</dbReference>
<keyword evidence="5" id="KW-0521">NADP</keyword>
<dbReference type="InterPro" id="IPR001796">
    <property type="entry name" value="DHFR_dom"/>
</dbReference>
<protein>
    <recommendedName>
        <fullName evidence="3">dihydrofolate reductase</fullName>
        <ecNumber evidence="3">1.5.1.3</ecNumber>
    </recommendedName>
</protein>
<evidence type="ECO:0000256" key="5">
    <source>
        <dbReference type="ARBA" id="ARBA00022857"/>
    </source>
</evidence>
<dbReference type="FunFam" id="3.40.430.10:FF:000002">
    <property type="entry name" value="Dihydrofolate reductase"/>
    <property type="match status" value="1"/>
</dbReference>
<reference evidence="10" key="1">
    <citation type="submission" date="2022-11" db="UniProtKB">
        <authorList>
            <consortium name="EnsemblMetazoa"/>
        </authorList>
    </citation>
    <scope>IDENTIFICATION</scope>
</reference>
<evidence type="ECO:0000256" key="1">
    <source>
        <dbReference type="ARBA" id="ARBA00004903"/>
    </source>
</evidence>
<dbReference type="PANTHER" id="PTHR48069:SF3">
    <property type="entry name" value="DIHYDROFOLATE REDUCTASE"/>
    <property type="match status" value="1"/>
</dbReference>
<dbReference type="EC" id="1.5.1.3" evidence="3"/>
<accession>A0A914A3Q1</accession>
<name>A0A914A3Q1_PATMI</name>
<evidence type="ECO:0000256" key="3">
    <source>
        <dbReference type="ARBA" id="ARBA00012856"/>
    </source>
</evidence>
<dbReference type="CDD" id="cd00209">
    <property type="entry name" value="DHFR"/>
    <property type="match status" value="1"/>
</dbReference>
<proteinExistence type="inferred from homology"/>
<dbReference type="SUPFAM" id="SSF53597">
    <property type="entry name" value="Dihydrofolate reductase-like"/>
    <property type="match status" value="1"/>
</dbReference>
<dbReference type="GO" id="GO:0046654">
    <property type="term" value="P:tetrahydrofolate biosynthetic process"/>
    <property type="evidence" value="ECO:0007669"/>
    <property type="project" value="InterPro"/>
</dbReference>
<evidence type="ECO:0000256" key="6">
    <source>
        <dbReference type="ARBA" id="ARBA00023002"/>
    </source>
</evidence>
<dbReference type="PROSITE" id="PS51330">
    <property type="entry name" value="DHFR_2"/>
    <property type="match status" value="1"/>
</dbReference>
<dbReference type="GO" id="GO:0006730">
    <property type="term" value="P:one-carbon metabolic process"/>
    <property type="evidence" value="ECO:0007669"/>
    <property type="project" value="UniProtKB-KW"/>
</dbReference>
<evidence type="ECO:0000256" key="8">
    <source>
        <dbReference type="RuleBase" id="RU004474"/>
    </source>
</evidence>
<feature type="domain" description="DHFR" evidence="9">
    <location>
        <begin position="6"/>
        <end position="188"/>
    </location>
</feature>
<dbReference type="PRINTS" id="PR00070">
    <property type="entry name" value="DHFR"/>
</dbReference>
<evidence type="ECO:0000313" key="10">
    <source>
        <dbReference type="EnsemblMetazoa" id="XP_038058204.1"/>
    </source>
</evidence>
<evidence type="ECO:0000256" key="2">
    <source>
        <dbReference type="ARBA" id="ARBA00009539"/>
    </source>
</evidence>
<evidence type="ECO:0000313" key="11">
    <source>
        <dbReference type="Proteomes" id="UP000887568"/>
    </source>
</evidence>
<dbReference type="GO" id="GO:0005739">
    <property type="term" value="C:mitochondrion"/>
    <property type="evidence" value="ECO:0007669"/>
    <property type="project" value="TreeGrafter"/>
</dbReference>
<dbReference type="AlphaFoldDB" id="A0A914A3Q1"/>
<evidence type="ECO:0000259" key="9">
    <source>
        <dbReference type="PROSITE" id="PS51330"/>
    </source>
</evidence>